<proteinExistence type="inferred from homology"/>
<feature type="domain" description="Adenosine deaminase" evidence="7">
    <location>
        <begin position="10"/>
        <end position="326"/>
    </location>
</feature>
<dbReference type="GO" id="GO:0046103">
    <property type="term" value="P:inosine biosynthetic process"/>
    <property type="evidence" value="ECO:0007669"/>
    <property type="project" value="TreeGrafter"/>
</dbReference>
<dbReference type="NCBIfam" id="TIGR01430">
    <property type="entry name" value="aden_deam"/>
    <property type="match status" value="1"/>
</dbReference>
<dbReference type="GO" id="GO:0006154">
    <property type="term" value="P:adenosine catabolic process"/>
    <property type="evidence" value="ECO:0007669"/>
    <property type="project" value="TreeGrafter"/>
</dbReference>
<dbReference type="Gene3D" id="3.20.20.140">
    <property type="entry name" value="Metal-dependent hydrolases"/>
    <property type="match status" value="1"/>
</dbReference>
<dbReference type="SUPFAM" id="SSF51556">
    <property type="entry name" value="Metallo-dependent hydrolases"/>
    <property type="match status" value="1"/>
</dbReference>
<dbReference type="InterPro" id="IPR001365">
    <property type="entry name" value="A_deaminase_dom"/>
</dbReference>
<dbReference type="Proteomes" id="UP000001286">
    <property type="component" value="Chromosome"/>
</dbReference>
<gene>
    <name evidence="8" type="ordered locus">LIV_2735</name>
</gene>
<dbReference type="EMBL" id="FR687253">
    <property type="protein sequence ID" value="CBW87237.1"/>
    <property type="molecule type" value="Genomic_DNA"/>
</dbReference>
<dbReference type="InterPro" id="IPR032466">
    <property type="entry name" value="Metal_Hydrolase"/>
</dbReference>
<evidence type="ECO:0000256" key="1">
    <source>
        <dbReference type="ARBA" id="ARBA00001947"/>
    </source>
</evidence>
<dbReference type="AlphaFoldDB" id="G2Z9D0"/>
<dbReference type="Pfam" id="PF00962">
    <property type="entry name" value="A_deaminase"/>
    <property type="match status" value="1"/>
</dbReference>
<dbReference type="EC" id="3.5.4.4" evidence="3"/>
<dbReference type="GO" id="GO:0046872">
    <property type="term" value="F:metal ion binding"/>
    <property type="evidence" value="ECO:0007669"/>
    <property type="project" value="UniProtKB-KW"/>
</dbReference>
<keyword evidence="4" id="KW-0479">Metal-binding</keyword>
<dbReference type="HOGENOM" id="CLU_039228_0_0_9"/>
<evidence type="ECO:0000313" key="8">
    <source>
        <dbReference type="EMBL" id="CBW87237.1"/>
    </source>
</evidence>
<comment type="cofactor">
    <cofactor evidence="1">
        <name>Zn(2+)</name>
        <dbReference type="ChEBI" id="CHEBI:29105"/>
    </cofactor>
</comment>
<dbReference type="OrthoDB" id="9779574at2"/>
<dbReference type="RefSeq" id="WP_014093982.1">
    <property type="nucleotide sequence ID" value="NC_016011.1"/>
</dbReference>
<name>G2Z9D0_LISIP</name>
<dbReference type="GO" id="GO:0004000">
    <property type="term" value="F:adenosine deaminase activity"/>
    <property type="evidence" value="ECO:0007669"/>
    <property type="project" value="UniProtKB-ARBA"/>
</dbReference>
<evidence type="ECO:0000256" key="5">
    <source>
        <dbReference type="ARBA" id="ARBA00022801"/>
    </source>
</evidence>
<accession>G2Z9D0</accession>
<dbReference type="InterPro" id="IPR006330">
    <property type="entry name" value="Ado/ade_deaminase"/>
</dbReference>
<protein>
    <recommendedName>
        <fullName evidence="3">adenosine deaminase</fullName>
        <ecNumber evidence="3">3.5.4.4</ecNumber>
    </recommendedName>
</protein>
<organism evidence="8 9">
    <name type="scientific">Listeria ivanovii (strain ATCC BAA-678 / PAM 55)</name>
    <dbReference type="NCBI Taxonomy" id="881621"/>
    <lineage>
        <taxon>Bacteria</taxon>
        <taxon>Bacillati</taxon>
        <taxon>Bacillota</taxon>
        <taxon>Bacilli</taxon>
        <taxon>Bacillales</taxon>
        <taxon>Listeriaceae</taxon>
        <taxon>Listeria</taxon>
    </lineage>
</organism>
<evidence type="ECO:0000256" key="3">
    <source>
        <dbReference type="ARBA" id="ARBA00012784"/>
    </source>
</evidence>
<dbReference type="PANTHER" id="PTHR11409">
    <property type="entry name" value="ADENOSINE DEAMINASE"/>
    <property type="match status" value="1"/>
</dbReference>
<dbReference type="eggNOG" id="COG1816">
    <property type="taxonomic scope" value="Bacteria"/>
</dbReference>
<evidence type="ECO:0000256" key="6">
    <source>
        <dbReference type="ARBA" id="ARBA00022833"/>
    </source>
</evidence>
<dbReference type="GO" id="GO:0005829">
    <property type="term" value="C:cytosol"/>
    <property type="evidence" value="ECO:0007669"/>
    <property type="project" value="TreeGrafter"/>
</dbReference>
<reference evidence="8 9" key="1">
    <citation type="journal article" date="2011" name="J. Bacteriol.">
        <title>Complete genome sequence of the animal pathogen Listeria ivanovii, which provides insights into host specificities and evolution of the genus Listeria.</title>
        <authorList>
            <person name="Buchrieser C."/>
            <person name="Rusniok C."/>
            <person name="Garrido P."/>
            <person name="Hain T."/>
            <person name="Scortti M."/>
            <person name="Lampidis R."/>
            <person name="Karst U."/>
            <person name="Chakraborty T."/>
            <person name="Cossart P."/>
            <person name="Kreft J."/>
            <person name="Vazquez-Boland J.A."/>
            <person name="Goebel W."/>
            <person name="Glaser P."/>
        </authorList>
    </citation>
    <scope>NUCLEOTIDE SEQUENCE [LARGE SCALE GENOMIC DNA]</scope>
    <source>
        <strain evidence="9">ATCC BAA-678 / PAM 55</strain>
    </source>
</reference>
<dbReference type="GO" id="GO:0043103">
    <property type="term" value="P:hypoxanthine salvage"/>
    <property type="evidence" value="ECO:0007669"/>
    <property type="project" value="TreeGrafter"/>
</dbReference>
<comment type="similarity">
    <text evidence="2">Belongs to the metallo-dependent hydrolases superfamily. Adenosine and AMP deaminases family.</text>
</comment>
<dbReference type="PANTHER" id="PTHR11409:SF43">
    <property type="entry name" value="ADENOSINE DEAMINASE"/>
    <property type="match status" value="1"/>
</dbReference>
<evidence type="ECO:0000259" key="7">
    <source>
        <dbReference type="Pfam" id="PF00962"/>
    </source>
</evidence>
<sequence length="330" mass="36488">MTFQTIKSLPKVELHTHLDGSISLTTLKKLAKIAGKTLPPDEEVIGNLRVVANCQSLASYLKCFETVMPFLQSEKALRIAAYDLISQAADENIVYIEVRFSPVLFKLEGLSDAQIIQSVTAGLKQGYLDYGVRSNMILCAMRGHDLETNKQVIDAAVLYRKLGVVGVDLAGDEASYPPKIFLEWFRYAKEKGVNLTIHAGECGSAENIRDSIALGARRIGHGTSVRGHRDLITTCIKHNIHIEMCPTSNLQTKAISTMKEYPFQEFYNAGLSLSVNTDNRSVSGTTLTSEWQALQVTTAVIRKVTLEAMKASFATEEEKQLIAKEITLFK</sequence>
<evidence type="ECO:0000256" key="2">
    <source>
        <dbReference type="ARBA" id="ARBA00006676"/>
    </source>
</evidence>
<keyword evidence="6" id="KW-0862">Zinc</keyword>
<evidence type="ECO:0000256" key="4">
    <source>
        <dbReference type="ARBA" id="ARBA00022723"/>
    </source>
</evidence>
<evidence type="ECO:0000313" key="9">
    <source>
        <dbReference type="Proteomes" id="UP000001286"/>
    </source>
</evidence>
<dbReference type="KEGG" id="liv:LIV_2735"/>
<keyword evidence="5" id="KW-0378">Hydrolase</keyword>